<reference evidence="1 2" key="1">
    <citation type="submission" date="2021-02" db="EMBL/GenBank/DDBJ databases">
        <authorList>
            <person name="Han P."/>
        </authorList>
    </citation>
    <scope>NUCLEOTIDE SEQUENCE [LARGE SCALE GENOMIC DNA]</scope>
    <source>
        <strain evidence="1">Candidatus Nitrospira sp. ZN2</strain>
    </source>
</reference>
<dbReference type="Proteomes" id="UP000675880">
    <property type="component" value="Unassembled WGS sequence"/>
</dbReference>
<evidence type="ECO:0000313" key="1">
    <source>
        <dbReference type="EMBL" id="CAE6801283.1"/>
    </source>
</evidence>
<sequence>MRFTPTGFSNKWFAPSWVRWSRWARANGLPPICRACWRPAPAPLQAEPPPHMVCIWYGSTIRTRLSPIPRKELSPETDVPTFVIVLPTIPSPPSQGVVDETSEHRHFLYPVGNCVGHPVAELRGGTAEQNEDLQCRCGRQGTERRRQGR</sequence>
<accession>A0ABM8SCJ0</accession>
<comment type="caution">
    <text evidence="1">The sequence shown here is derived from an EMBL/GenBank/DDBJ whole genome shotgun (WGS) entry which is preliminary data.</text>
</comment>
<evidence type="ECO:0000313" key="2">
    <source>
        <dbReference type="Proteomes" id="UP000675880"/>
    </source>
</evidence>
<organism evidence="1 2">
    <name type="scientific">Nitrospira defluvii</name>
    <dbReference type="NCBI Taxonomy" id="330214"/>
    <lineage>
        <taxon>Bacteria</taxon>
        <taxon>Pseudomonadati</taxon>
        <taxon>Nitrospirota</taxon>
        <taxon>Nitrospiria</taxon>
        <taxon>Nitrospirales</taxon>
        <taxon>Nitrospiraceae</taxon>
        <taxon>Nitrospira</taxon>
    </lineage>
</organism>
<name>A0ABM8SCJ0_9BACT</name>
<proteinExistence type="predicted"/>
<protein>
    <submittedName>
        <fullName evidence="1">Uncharacterized protein</fullName>
    </submittedName>
</protein>
<keyword evidence="2" id="KW-1185">Reference proteome</keyword>
<gene>
    <name evidence="1" type="ORF">NSPZN2_80075</name>
</gene>
<dbReference type="EMBL" id="CAJNBJ010000021">
    <property type="protein sequence ID" value="CAE6801283.1"/>
    <property type="molecule type" value="Genomic_DNA"/>
</dbReference>